<dbReference type="InterPro" id="IPR001623">
    <property type="entry name" value="DnaJ_domain"/>
</dbReference>
<dbReference type="PANTHER" id="PTHR44145:SF3">
    <property type="entry name" value="DNAJ HOMOLOG SUBFAMILY A MEMBER 3, MITOCHONDRIAL"/>
    <property type="match status" value="1"/>
</dbReference>
<evidence type="ECO:0000256" key="3">
    <source>
        <dbReference type="SAM" id="MobiDB-lite"/>
    </source>
</evidence>
<dbReference type="GO" id="GO:0006260">
    <property type="term" value="P:DNA replication"/>
    <property type="evidence" value="ECO:0007669"/>
    <property type="project" value="UniProtKB-KW"/>
</dbReference>
<feature type="region of interest" description="Disordered" evidence="3">
    <location>
        <begin position="57"/>
        <end position="117"/>
    </location>
</feature>
<dbReference type="Proteomes" id="UP000095453">
    <property type="component" value="Unassembled WGS sequence"/>
</dbReference>
<dbReference type="CDD" id="cd06257">
    <property type="entry name" value="DnaJ"/>
    <property type="match status" value="1"/>
</dbReference>
<feature type="compositionally biased region" description="Basic and acidic residues" evidence="3">
    <location>
        <begin position="57"/>
        <end position="73"/>
    </location>
</feature>
<organism evidence="5 6">
    <name type="scientific">Roseburia inulinivorans</name>
    <dbReference type="NCBI Taxonomy" id="360807"/>
    <lineage>
        <taxon>Bacteria</taxon>
        <taxon>Bacillati</taxon>
        <taxon>Bacillota</taxon>
        <taxon>Clostridia</taxon>
        <taxon>Lachnospirales</taxon>
        <taxon>Lachnospiraceae</taxon>
        <taxon>Roseburia</taxon>
    </lineage>
</organism>
<dbReference type="EMBL" id="CYXX01000016">
    <property type="protein sequence ID" value="CUN16281.1"/>
    <property type="molecule type" value="Genomic_DNA"/>
</dbReference>
<proteinExistence type="predicted"/>
<gene>
    <name evidence="5" type="primary">dnaJ_2</name>
    <name evidence="5" type="ORF">ERS852444_02165</name>
</gene>
<feature type="domain" description="J" evidence="4">
    <location>
        <begin position="3"/>
        <end position="68"/>
    </location>
</feature>
<dbReference type="InterPro" id="IPR036869">
    <property type="entry name" value="J_dom_sf"/>
</dbReference>
<keyword evidence="2" id="KW-0143">Chaperone</keyword>
<dbReference type="RefSeq" id="WP_055169864.1">
    <property type="nucleotide sequence ID" value="NZ_CYXX01000016.1"/>
</dbReference>
<feature type="compositionally biased region" description="Polar residues" evidence="3">
    <location>
        <begin position="74"/>
        <end position="106"/>
    </location>
</feature>
<evidence type="ECO:0000313" key="5">
    <source>
        <dbReference type="EMBL" id="CUN16281.1"/>
    </source>
</evidence>
<evidence type="ECO:0000256" key="2">
    <source>
        <dbReference type="ARBA" id="ARBA00023186"/>
    </source>
</evidence>
<evidence type="ECO:0000259" key="4">
    <source>
        <dbReference type="PROSITE" id="PS50076"/>
    </source>
</evidence>
<dbReference type="InterPro" id="IPR051938">
    <property type="entry name" value="Apopto_cytoskel_mod"/>
</dbReference>
<name>A0A173UMN8_9FIRM</name>
<dbReference type="Pfam" id="PF00226">
    <property type="entry name" value="DnaJ"/>
    <property type="match status" value="1"/>
</dbReference>
<evidence type="ECO:0000313" key="6">
    <source>
        <dbReference type="Proteomes" id="UP000095453"/>
    </source>
</evidence>
<evidence type="ECO:0000256" key="1">
    <source>
        <dbReference type="ARBA" id="ARBA00022705"/>
    </source>
</evidence>
<keyword evidence="1" id="KW-0235">DNA replication</keyword>
<accession>A0A173UMN8</accession>
<reference evidence="5 6" key="1">
    <citation type="submission" date="2015-09" db="EMBL/GenBank/DDBJ databases">
        <authorList>
            <consortium name="Pathogen Informatics"/>
        </authorList>
    </citation>
    <scope>NUCLEOTIDE SEQUENCE [LARGE SCALE GENOMIC DNA]</scope>
    <source>
        <strain evidence="5 6">2789STDY5608887</strain>
    </source>
</reference>
<dbReference type="SMART" id="SM00271">
    <property type="entry name" value="DnaJ"/>
    <property type="match status" value="1"/>
</dbReference>
<sequence>MKNYYAILEISENADSQEIKRAYRRLAKKYHPDAVRDDAVKMQKMYEIQEAYGCLGEEEKRRRYDEGRKRESSSDVGNASHGTQKTVSRSSGQRENTTFSNQSQFEQFFGFQPRKGMETYQHPKDRVQRNQEPICPEELFGRFFGRVDGKRGGEKG</sequence>
<dbReference type="PRINTS" id="PR00625">
    <property type="entry name" value="JDOMAIN"/>
</dbReference>
<dbReference type="SUPFAM" id="SSF46565">
    <property type="entry name" value="Chaperone J-domain"/>
    <property type="match status" value="1"/>
</dbReference>
<dbReference type="AlphaFoldDB" id="A0A173UMN8"/>
<dbReference type="PROSITE" id="PS50076">
    <property type="entry name" value="DNAJ_2"/>
    <property type="match status" value="1"/>
</dbReference>
<dbReference type="Gene3D" id="1.10.287.110">
    <property type="entry name" value="DnaJ domain"/>
    <property type="match status" value="1"/>
</dbReference>
<dbReference type="PANTHER" id="PTHR44145">
    <property type="entry name" value="DNAJ HOMOLOG SUBFAMILY A MEMBER 3, MITOCHONDRIAL"/>
    <property type="match status" value="1"/>
</dbReference>
<protein>
    <submittedName>
        <fullName evidence="5">Chaperone protein DnaJ</fullName>
    </submittedName>
</protein>